<reference evidence="18" key="1">
    <citation type="journal article" date="2017" name="Parasit. Vectors">
        <title>Sequencing of the complete mitochondrial genome of a fish-parasitic flatworm Paratetraonchoides inermis (Platyhelminthes: Monogenea): tRNA gene arrangement reshuffling and implications for phylogeny.</title>
        <authorList>
            <person name="Zhang D."/>
            <person name="Zou H."/>
            <person name="Wu S.G."/>
            <person name="Li M."/>
            <person name="Jakovlic I."/>
            <person name="Zhang J."/>
            <person name="Chen R."/>
            <person name="Wang G.T."/>
            <person name="Li W.X."/>
        </authorList>
    </citation>
    <scope>NUCLEOTIDE SEQUENCE</scope>
</reference>
<evidence type="ECO:0000256" key="4">
    <source>
        <dbReference type="ARBA" id="ARBA00021006"/>
    </source>
</evidence>
<dbReference type="InterPro" id="IPR003918">
    <property type="entry name" value="NADH_UbQ_OxRdtase"/>
</dbReference>
<keyword evidence="7 16" id="KW-0812">Transmembrane</keyword>
<dbReference type="PRINTS" id="PR01437">
    <property type="entry name" value="NUOXDRDTASE4"/>
</dbReference>
<feature type="transmembrane region" description="Helical" evidence="16">
    <location>
        <begin position="12"/>
        <end position="28"/>
    </location>
</feature>
<keyword evidence="9 16" id="KW-0249">Electron transport</keyword>
<feature type="transmembrane region" description="Helical" evidence="16">
    <location>
        <begin position="85"/>
        <end position="103"/>
    </location>
</feature>
<evidence type="ECO:0000256" key="6">
    <source>
        <dbReference type="ARBA" id="ARBA00022660"/>
    </source>
</evidence>
<comment type="catalytic activity">
    <reaction evidence="15 16">
        <text>a ubiquinone + NADH + 5 H(+)(in) = a ubiquinol + NAD(+) + 4 H(+)(out)</text>
        <dbReference type="Rhea" id="RHEA:29091"/>
        <dbReference type="Rhea" id="RHEA-COMP:9565"/>
        <dbReference type="Rhea" id="RHEA-COMP:9566"/>
        <dbReference type="ChEBI" id="CHEBI:15378"/>
        <dbReference type="ChEBI" id="CHEBI:16389"/>
        <dbReference type="ChEBI" id="CHEBI:17976"/>
        <dbReference type="ChEBI" id="CHEBI:57540"/>
        <dbReference type="ChEBI" id="CHEBI:57945"/>
        <dbReference type="EC" id="7.1.1.2"/>
    </reaction>
</comment>
<evidence type="ECO:0000256" key="7">
    <source>
        <dbReference type="ARBA" id="ARBA00022692"/>
    </source>
</evidence>
<feature type="transmembrane region" description="Helical" evidence="16">
    <location>
        <begin position="382"/>
        <end position="403"/>
    </location>
</feature>
<proteinExistence type="inferred from homology"/>
<keyword evidence="6 16" id="KW-0679">Respiratory chain</keyword>
<evidence type="ECO:0000256" key="5">
    <source>
        <dbReference type="ARBA" id="ARBA00022448"/>
    </source>
</evidence>
<sequence length="404" mass="46891">MKSINNNNNILVFVYLFGFFSLFLYNINNLFYNLNYFNIILSLIVFFIFLNFFFKFITTLLTNNLIFILIIMLSSFICFFTNNIIIFYFSYELSILPILFLLLNNSPYSERYLAAWYLLGYVSFTSFPLVLSLIFLLFTNNNEFININFNNIIISSILFILFIIKIPLFPFHNWGPIVHAEANTLVSILLSGFIMKLGINGIFKFCENLTFYLENFIIIVFISSIFFLIVTFFEIDIKRWLAYLSLAHITISAIGFYTCENDNFIVVSLFCLGHGFSAASLFFLFEYIYNLVGSRNWLILLINNNFNVLFKIILVLNFLTLISFPLSLQFLSEVEIILNGCSNIIILSIFLIYSIFSSTFPLIILSLILCRNVYCSFNISQINNNFVYSCITLSLMGTLGGYLL</sequence>
<feature type="transmembrane region" description="Helical" evidence="16">
    <location>
        <begin position="115"/>
        <end position="138"/>
    </location>
</feature>
<evidence type="ECO:0000256" key="8">
    <source>
        <dbReference type="ARBA" id="ARBA00022967"/>
    </source>
</evidence>
<keyword evidence="5 16" id="KW-0813">Transport</keyword>
<dbReference type="GO" id="GO:0031966">
    <property type="term" value="C:mitochondrial membrane"/>
    <property type="evidence" value="ECO:0007669"/>
    <property type="project" value="UniProtKB-SubCell"/>
</dbReference>
<keyword evidence="12 16" id="KW-0830">Ubiquinone</keyword>
<feature type="transmembrane region" description="Helical" evidence="16">
    <location>
        <begin position="209"/>
        <end position="233"/>
    </location>
</feature>
<feature type="transmembrane region" description="Helical" evidence="16">
    <location>
        <begin position="297"/>
        <end position="324"/>
    </location>
</feature>
<comment type="function">
    <text evidence="16">Core subunit of the mitochondrial membrane respiratory chain NADH dehydrogenase (Complex I) which catalyzes electron transfer from NADH through the respiratory chain, using ubiquinone as an electron acceptor. Essential for the catalytic activity and assembly of complex I.</text>
</comment>
<evidence type="ECO:0000256" key="15">
    <source>
        <dbReference type="ARBA" id="ARBA00049551"/>
    </source>
</evidence>
<dbReference type="PANTHER" id="PTHR43507">
    <property type="entry name" value="NADH-UBIQUINONE OXIDOREDUCTASE CHAIN 4"/>
    <property type="match status" value="1"/>
</dbReference>
<dbReference type="GO" id="GO:0015990">
    <property type="term" value="P:electron transport coupled proton transport"/>
    <property type="evidence" value="ECO:0007669"/>
    <property type="project" value="TreeGrafter"/>
</dbReference>
<keyword evidence="14 16" id="KW-0472">Membrane</keyword>
<evidence type="ECO:0000256" key="11">
    <source>
        <dbReference type="ARBA" id="ARBA00023027"/>
    </source>
</evidence>
<dbReference type="GO" id="GO:0003954">
    <property type="term" value="F:NADH dehydrogenase activity"/>
    <property type="evidence" value="ECO:0007669"/>
    <property type="project" value="TreeGrafter"/>
</dbReference>
<keyword evidence="11 16" id="KW-0520">NAD</keyword>
<feature type="transmembrane region" description="Helical" evidence="16">
    <location>
        <begin position="264"/>
        <end position="285"/>
    </location>
</feature>
<evidence type="ECO:0000256" key="10">
    <source>
        <dbReference type="ARBA" id="ARBA00022989"/>
    </source>
</evidence>
<geneLocation type="mitochondrion" evidence="18"/>
<feature type="transmembrane region" description="Helical" evidence="16">
    <location>
        <begin position="34"/>
        <end position="54"/>
    </location>
</feature>
<feature type="transmembrane region" description="Helical" evidence="16">
    <location>
        <begin position="185"/>
        <end position="203"/>
    </location>
</feature>
<evidence type="ECO:0000256" key="9">
    <source>
        <dbReference type="ARBA" id="ARBA00022982"/>
    </source>
</evidence>
<dbReference type="InterPro" id="IPR001750">
    <property type="entry name" value="ND/Mrp_TM"/>
</dbReference>
<evidence type="ECO:0000256" key="16">
    <source>
        <dbReference type="RuleBase" id="RU003297"/>
    </source>
</evidence>
<evidence type="ECO:0000256" key="13">
    <source>
        <dbReference type="ARBA" id="ARBA00023128"/>
    </source>
</evidence>
<dbReference type="GO" id="GO:0042773">
    <property type="term" value="P:ATP synthesis coupled electron transport"/>
    <property type="evidence" value="ECO:0007669"/>
    <property type="project" value="InterPro"/>
</dbReference>
<protein>
    <recommendedName>
        <fullName evidence="4 16">NADH-ubiquinone oxidoreductase chain 4</fullName>
        <ecNumber evidence="3 16">7.1.1.2</ecNumber>
    </recommendedName>
</protein>
<feature type="domain" description="NADH:quinone oxidoreductase/Mrp antiporter transmembrane" evidence="17">
    <location>
        <begin position="82"/>
        <end position="353"/>
    </location>
</feature>
<dbReference type="EMBL" id="KY856918">
    <property type="protein sequence ID" value="ATN95412.1"/>
    <property type="molecule type" value="Genomic_DNA"/>
</dbReference>
<dbReference type="GO" id="GO:0008137">
    <property type="term" value="F:NADH dehydrogenase (ubiquinone) activity"/>
    <property type="evidence" value="ECO:0007669"/>
    <property type="project" value="UniProtKB-UniRule"/>
</dbReference>
<comment type="similarity">
    <text evidence="2 16">Belongs to the complex I subunit 4 family.</text>
</comment>
<organism evidence="18">
    <name type="scientific">Paratetraonchoides inermis</name>
    <dbReference type="NCBI Taxonomy" id="2048240"/>
    <lineage>
        <taxon>Eukaryota</taxon>
        <taxon>Metazoa</taxon>
        <taxon>Spiralia</taxon>
        <taxon>Lophotrochozoa</taxon>
        <taxon>Platyhelminthes</taxon>
        <taxon>Monogenea</taxon>
        <taxon>Monopisthocotylea</taxon>
        <taxon>Dactylogyridea</taxon>
        <taxon>Tetraonchoididae</taxon>
        <taxon>Paratetraonchoides</taxon>
    </lineage>
</organism>
<comment type="subcellular location">
    <subcellularLocation>
        <location evidence="1 16">Mitochondrion membrane</location>
        <topology evidence="1 16">Multi-pass membrane protein</topology>
    </subcellularLocation>
</comment>
<dbReference type="Pfam" id="PF00361">
    <property type="entry name" value="Proton_antipo_M"/>
    <property type="match status" value="1"/>
</dbReference>
<name>A0A2D1GRS8_9PLAT</name>
<accession>A0A2D1GRS8</accession>
<feature type="transmembrane region" description="Helical" evidence="16">
    <location>
        <begin position="344"/>
        <end position="370"/>
    </location>
</feature>
<evidence type="ECO:0000256" key="2">
    <source>
        <dbReference type="ARBA" id="ARBA00009025"/>
    </source>
</evidence>
<evidence type="ECO:0000256" key="12">
    <source>
        <dbReference type="ARBA" id="ARBA00023075"/>
    </source>
</evidence>
<keyword evidence="10 16" id="KW-1133">Transmembrane helix</keyword>
<keyword evidence="13 16" id="KW-0496">Mitochondrion</keyword>
<keyword evidence="8" id="KW-1278">Translocase</keyword>
<dbReference type="EC" id="7.1.1.2" evidence="3 16"/>
<evidence type="ECO:0000259" key="17">
    <source>
        <dbReference type="Pfam" id="PF00361"/>
    </source>
</evidence>
<evidence type="ECO:0000256" key="3">
    <source>
        <dbReference type="ARBA" id="ARBA00012944"/>
    </source>
</evidence>
<evidence type="ECO:0000256" key="1">
    <source>
        <dbReference type="ARBA" id="ARBA00004225"/>
    </source>
</evidence>
<evidence type="ECO:0000313" key="18">
    <source>
        <dbReference type="EMBL" id="ATN95412.1"/>
    </source>
</evidence>
<feature type="transmembrane region" description="Helical" evidence="16">
    <location>
        <begin position="61"/>
        <end position="79"/>
    </location>
</feature>
<dbReference type="PANTHER" id="PTHR43507:SF20">
    <property type="entry name" value="NADH-UBIQUINONE OXIDOREDUCTASE CHAIN 4"/>
    <property type="match status" value="1"/>
</dbReference>
<dbReference type="GO" id="GO:0048039">
    <property type="term" value="F:ubiquinone binding"/>
    <property type="evidence" value="ECO:0007669"/>
    <property type="project" value="TreeGrafter"/>
</dbReference>
<evidence type="ECO:0000256" key="14">
    <source>
        <dbReference type="ARBA" id="ARBA00023136"/>
    </source>
</evidence>
<feature type="transmembrane region" description="Helical" evidence="16">
    <location>
        <begin position="144"/>
        <end position="164"/>
    </location>
</feature>
<gene>
    <name evidence="18" type="primary">nad4</name>
</gene>
<dbReference type="AlphaFoldDB" id="A0A2D1GRS8"/>